<organism evidence="16 17">
    <name type="scientific">Pelobates cultripes</name>
    <name type="common">Western spadefoot toad</name>
    <dbReference type="NCBI Taxonomy" id="61616"/>
    <lineage>
        <taxon>Eukaryota</taxon>
        <taxon>Metazoa</taxon>
        <taxon>Chordata</taxon>
        <taxon>Craniata</taxon>
        <taxon>Vertebrata</taxon>
        <taxon>Euteleostomi</taxon>
        <taxon>Amphibia</taxon>
        <taxon>Batrachia</taxon>
        <taxon>Anura</taxon>
        <taxon>Pelobatoidea</taxon>
        <taxon>Pelobatidae</taxon>
        <taxon>Pelobates</taxon>
    </lineage>
</organism>
<feature type="transmembrane region" description="Helical" evidence="15">
    <location>
        <begin position="208"/>
        <end position="227"/>
    </location>
</feature>
<keyword evidence="6 15" id="KW-0378">Hydrolase</keyword>
<comment type="catalytic activity">
    <reaction evidence="12">
        <text>an N-acylsphinganine + H2O = sphinganine + a fatty acid</text>
        <dbReference type="Rhea" id="RHEA:33551"/>
        <dbReference type="ChEBI" id="CHEBI:15377"/>
        <dbReference type="ChEBI" id="CHEBI:28868"/>
        <dbReference type="ChEBI" id="CHEBI:31488"/>
        <dbReference type="ChEBI" id="CHEBI:57817"/>
    </reaction>
    <physiologicalReaction direction="left-to-right" evidence="12">
        <dbReference type="Rhea" id="RHEA:33552"/>
    </physiologicalReaction>
</comment>
<dbReference type="Proteomes" id="UP001295444">
    <property type="component" value="Chromosome 05"/>
</dbReference>
<comment type="pathway">
    <text evidence="2">Lipid metabolism; sphingolipid metabolism.</text>
</comment>
<dbReference type="GO" id="GO:0046512">
    <property type="term" value="P:sphingosine biosynthetic process"/>
    <property type="evidence" value="ECO:0007669"/>
    <property type="project" value="TreeGrafter"/>
</dbReference>
<keyword evidence="13" id="KW-0106">Calcium</keyword>
<dbReference type="PANTHER" id="PTHR46139:SF2">
    <property type="entry name" value="ALKALINE CERAMIDASE 1"/>
    <property type="match status" value="1"/>
</dbReference>
<reference evidence="16" key="1">
    <citation type="submission" date="2022-03" db="EMBL/GenBank/DDBJ databases">
        <authorList>
            <person name="Alioto T."/>
            <person name="Alioto T."/>
            <person name="Gomez Garrido J."/>
        </authorList>
    </citation>
    <scope>NUCLEOTIDE SEQUENCE</scope>
</reference>
<evidence type="ECO:0000256" key="11">
    <source>
        <dbReference type="ARBA" id="ARBA00048323"/>
    </source>
</evidence>
<evidence type="ECO:0000256" key="1">
    <source>
        <dbReference type="ARBA" id="ARBA00004141"/>
    </source>
</evidence>
<evidence type="ECO:0000313" key="16">
    <source>
        <dbReference type="EMBL" id="CAH2292430.1"/>
    </source>
</evidence>
<feature type="binding site" evidence="14">
    <location>
        <position position="210"/>
    </location>
    <ligand>
        <name>Zn(2+)</name>
        <dbReference type="ChEBI" id="CHEBI:29105"/>
        <note>catalytic</note>
    </ligand>
</feature>
<keyword evidence="14" id="KW-0862">Zinc</keyword>
<dbReference type="GO" id="GO:0046872">
    <property type="term" value="F:metal ion binding"/>
    <property type="evidence" value="ECO:0007669"/>
    <property type="project" value="UniProtKB-KW"/>
</dbReference>
<accession>A0AAD1S467</accession>
<comment type="subcellular location">
    <subcellularLocation>
        <location evidence="1">Membrane</location>
        <topology evidence="1">Multi-pass membrane protein</topology>
    </subcellularLocation>
</comment>
<evidence type="ECO:0000256" key="12">
    <source>
        <dbReference type="ARBA" id="ARBA00049511"/>
    </source>
</evidence>
<evidence type="ECO:0000313" key="17">
    <source>
        <dbReference type="Proteomes" id="UP001295444"/>
    </source>
</evidence>
<evidence type="ECO:0000256" key="14">
    <source>
        <dbReference type="PIRSR" id="PIRSR608901-2"/>
    </source>
</evidence>
<dbReference type="AlphaFoldDB" id="A0AAD1S467"/>
<sequence length="266" mass="31116">MPPNILARESSEVDWCETNYLHSEYVAEYYNTVSNVVFFVAGPLMMYLLHPYACKRTLAVHLVWTMFTLVGLFSAYYHMTLSYLGQMLDELSILWVIALGYSVWFPRPYFPEFIKNRNQFGTAIFIIATISTALSFAKPVINAYVLNCITFHILYIMVKEIRKCTVQEIRNLAFLAFVLWVVAISCWLSDRLFCSFWRTINFSYLHSIWHILICITVLYSNTLFAYFDAVYEIPECQPQVHYWPSNSVYIGFPYLAITKSMPKKNC</sequence>
<keyword evidence="7" id="KW-0746">Sphingolipid metabolism</keyword>
<feature type="transmembrane region" description="Helical" evidence="15">
    <location>
        <begin position="29"/>
        <end position="49"/>
    </location>
</feature>
<comment type="pathway">
    <text evidence="3">Sphingolipid metabolism.</text>
</comment>
<evidence type="ECO:0000256" key="8">
    <source>
        <dbReference type="ARBA" id="ARBA00022989"/>
    </source>
</evidence>
<dbReference type="GO" id="GO:0016020">
    <property type="term" value="C:membrane"/>
    <property type="evidence" value="ECO:0007669"/>
    <property type="project" value="UniProtKB-SubCell"/>
</dbReference>
<feature type="binding site" evidence="13">
    <location>
        <position position="17"/>
    </location>
    <ligand>
        <name>Ca(2+)</name>
        <dbReference type="ChEBI" id="CHEBI:29108"/>
    </ligand>
</feature>
<feature type="binding site" evidence="13">
    <location>
        <position position="14"/>
    </location>
    <ligand>
        <name>Ca(2+)</name>
        <dbReference type="ChEBI" id="CHEBI:29108"/>
    </ligand>
</feature>
<feature type="binding site" evidence="13">
    <location>
        <position position="28"/>
    </location>
    <ligand>
        <name>Ca(2+)</name>
        <dbReference type="ChEBI" id="CHEBI:29108"/>
    </ligand>
</feature>
<keyword evidence="9 15" id="KW-0472">Membrane</keyword>
<name>A0AAD1S467_PELCU</name>
<comment type="catalytic activity">
    <reaction evidence="11">
        <text>an N-acylsphing-4-enine + H2O = sphing-4-enine + a fatty acid</text>
        <dbReference type="Rhea" id="RHEA:20856"/>
        <dbReference type="ChEBI" id="CHEBI:15377"/>
        <dbReference type="ChEBI" id="CHEBI:28868"/>
        <dbReference type="ChEBI" id="CHEBI:52639"/>
        <dbReference type="ChEBI" id="CHEBI:57756"/>
        <dbReference type="EC" id="3.5.1.23"/>
    </reaction>
    <physiologicalReaction direction="left-to-right" evidence="11">
        <dbReference type="Rhea" id="RHEA:20857"/>
    </physiologicalReaction>
</comment>
<feature type="transmembrane region" description="Helical" evidence="15">
    <location>
        <begin position="58"/>
        <end position="77"/>
    </location>
</feature>
<keyword evidence="5 15" id="KW-0812">Transmembrane</keyword>
<gene>
    <name evidence="16" type="ORF">PECUL_23A009638</name>
</gene>
<evidence type="ECO:0000256" key="7">
    <source>
        <dbReference type="ARBA" id="ARBA00022919"/>
    </source>
</evidence>
<feature type="binding site" evidence="14">
    <location>
        <position position="78"/>
    </location>
    <ligand>
        <name>Zn(2+)</name>
        <dbReference type="ChEBI" id="CHEBI:29105"/>
        <note>catalytic</note>
    </ligand>
</feature>
<keyword evidence="13" id="KW-0479">Metal-binding</keyword>
<dbReference type="EC" id="3.5.1.-" evidence="15"/>
<feature type="binding site" evidence="13">
    <location>
        <position position="15"/>
    </location>
    <ligand>
        <name>Ca(2+)</name>
        <dbReference type="ChEBI" id="CHEBI:29108"/>
    </ligand>
</feature>
<comment type="cofactor">
    <cofactor evidence="14">
        <name>Zn(2+)</name>
        <dbReference type="ChEBI" id="CHEBI:29105"/>
    </cofactor>
</comment>
<feature type="binding site" evidence="14">
    <location>
        <position position="206"/>
    </location>
    <ligand>
        <name>Zn(2+)</name>
        <dbReference type="ChEBI" id="CHEBI:29105"/>
        <note>catalytic</note>
    </ligand>
</feature>
<feature type="binding site" evidence="13">
    <location>
        <position position="19"/>
    </location>
    <ligand>
        <name>Ca(2+)</name>
        <dbReference type="ChEBI" id="CHEBI:29108"/>
    </ligand>
</feature>
<comment type="similarity">
    <text evidence="4 15">Belongs to the alkaline ceramidase family.</text>
</comment>
<evidence type="ECO:0000256" key="9">
    <source>
        <dbReference type="ARBA" id="ARBA00023136"/>
    </source>
</evidence>
<keyword evidence="8 15" id="KW-1133">Transmembrane helix</keyword>
<dbReference type="GO" id="GO:0017040">
    <property type="term" value="F:N-acylsphingosine amidohydrolase activity"/>
    <property type="evidence" value="ECO:0007669"/>
    <property type="project" value="UniProtKB-EC"/>
</dbReference>
<evidence type="ECO:0000256" key="6">
    <source>
        <dbReference type="ARBA" id="ARBA00022801"/>
    </source>
</evidence>
<dbReference type="InterPro" id="IPR008901">
    <property type="entry name" value="ACER"/>
</dbReference>
<dbReference type="GO" id="GO:0046514">
    <property type="term" value="P:ceramide catabolic process"/>
    <property type="evidence" value="ECO:0007669"/>
    <property type="project" value="TreeGrafter"/>
</dbReference>
<protein>
    <recommendedName>
        <fullName evidence="15">Alkaline ceramidase</fullName>
        <ecNumber evidence="15">3.5.1.-</ecNumber>
    </recommendedName>
</protein>
<feature type="transmembrane region" description="Helical" evidence="15">
    <location>
        <begin position="83"/>
        <end position="105"/>
    </location>
</feature>
<feature type="transmembrane region" description="Helical" evidence="15">
    <location>
        <begin position="117"/>
        <end position="135"/>
    </location>
</feature>
<evidence type="ECO:0000256" key="5">
    <source>
        <dbReference type="ARBA" id="ARBA00022692"/>
    </source>
</evidence>
<dbReference type="GO" id="GO:0005783">
    <property type="term" value="C:endoplasmic reticulum"/>
    <property type="evidence" value="ECO:0007669"/>
    <property type="project" value="TreeGrafter"/>
</dbReference>
<evidence type="ECO:0000256" key="2">
    <source>
        <dbReference type="ARBA" id="ARBA00004760"/>
    </source>
</evidence>
<evidence type="ECO:0000256" key="3">
    <source>
        <dbReference type="ARBA" id="ARBA00004991"/>
    </source>
</evidence>
<feature type="transmembrane region" description="Helical" evidence="15">
    <location>
        <begin position="141"/>
        <end position="158"/>
    </location>
</feature>
<evidence type="ECO:0000256" key="15">
    <source>
        <dbReference type="RuleBase" id="RU364079"/>
    </source>
</evidence>
<evidence type="ECO:0000256" key="10">
    <source>
        <dbReference type="ARBA" id="ARBA00047401"/>
    </source>
</evidence>
<evidence type="ECO:0000256" key="4">
    <source>
        <dbReference type="ARBA" id="ARBA00009780"/>
    </source>
</evidence>
<evidence type="ECO:0000256" key="13">
    <source>
        <dbReference type="PIRSR" id="PIRSR608901-1"/>
    </source>
</evidence>
<dbReference type="Pfam" id="PF05875">
    <property type="entry name" value="Ceramidase"/>
    <property type="match status" value="1"/>
</dbReference>
<comment type="catalytic activity">
    <reaction evidence="10">
        <text>N-(9Z-octadecenoyl)-sphing-4-enine + H2O = sphing-4-enine + (9Z)-octadecenoate</text>
        <dbReference type="Rhea" id="RHEA:41299"/>
        <dbReference type="ChEBI" id="CHEBI:15377"/>
        <dbReference type="ChEBI" id="CHEBI:30823"/>
        <dbReference type="ChEBI" id="CHEBI:57756"/>
        <dbReference type="ChEBI" id="CHEBI:77996"/>
    </reaction>
    <physiologicalReaction direction="left-to-right" evidence="10">
        <dbReference type="Rhea" id="RHEA:41300"/>
    </physiologicalReaction>
</comment>
<keyword evidence="17" id="KW-1185">Reference proteome</keyword>
<dbReference type="PANTHER" id="PTHR46139">
    <property type="entry name" value="ALKALINE CERAMIDASE"/>
    <property type="match status" value="1"/>
</dbReference>
<proteinExistence type="inferred from homology"/>
<feature type="transmembrane region" description="Helical" evidence="15">
    <location>
        <begin position="170"/>
        <end position="188"/>
    </location>
</feature>
<comment type="function">
    <text evidence="15">Hydrolyzes the sphingolipid ceramide into sphingosine and free fatty acid.</text>
</comment>
<dbReference type="EMBL" id="OW240916">
    <property type="protein sequence ID" value="CAH2292430.1"/>
    <property type="molecule type" value="Genomic_DNA"/>
</dbReference>
<keyword evidence="15" id="KW-0443">Lipid metabolism</keyword>